<reference evidence="2" key="1">
    <citation type="submission" date="2016-07" db="EMBL/GenBank/DDBJ databases">
        <title>Nontailed viruses are major unrecognized killers of bacteria in the ocean.</title>
        <authorList>
            <person name="Kauffman K."/>
            <person name="Hussain F."/>
            <person name="Yang J."/>
            <person name="Arevalo P."/>
            <person name="Brown J."/>
            <person name="Cutler M."/>
            <person name="Kelly L."/>
            <person name="Polz M.F."/>
        </authorList>
    </citation>
    <scope>NUCLEOTIDE SEQUENCE [LARGE SCALE GENOMIC DNA]</scope>
    <source>
        <strain evidence="2">10N.261.48.A1</strain>
    </source>
</reference>
<accession>A0A855IR46</accession>
<comment type="caution">
    <text evidence="1">The sequence shown here is derived from an EMBL/GenBank/DDBJ whole genome shotgun (WGS) entry which is preliminary data.</text>
</comment>
<dbReference type="EMBL" id="MCZJ01000013">
    <property type="protein sequence ID" value="PMM59184.1"/>
    <property type="molecule type" value="Genomic_DNA"/>
</dbReference>
<dbReference type="AlphaFoldDB" id="A0A855IR46"/>
<evidence type="ECO:0000313" key="1">
    <source>
        <dbReference type="EMBL" id="PMM59184.1"/>
    </source>
</evidence>
<organism evidence="1 2">
    <name type="scientific">Vibrio lentus</name>
    <dbReference type="NCBI Taxonomy" id="136468"/>
    <lineage>
        <taxon>Bacteria</taxon>
        <taxon>Pseudomonadati</taxon>
        <taxon>Pseudomonadota</taxon>
        <taxon>Gammaproteobacteria</taxon>
        <taxon>Vibrionales</taxon>
        <taxon>Vibrionaceae</taxon>
        <taxon>Vibrio</taxon>
    </lineage>
</organism>
<sequence length="80" mass="9049">MFRLKFPIAKFPLPLPRTSHTLAHSQLCVMAVAYSKFSIDTIDNQLTKAGVHMAIFKLVNSNSDLPSKKTNKLRIFLQMS</sequence>
<evidence type="ECO:0000313" key="2">
    <source>
        <dbReference type="Proteomes" id="UP000235554"/>
    </source>
</evidence>
<dbReference type="Proteomes" id="UP000235554">
    <property type="component" value="Unassembled WGS sequence"/>
</dbReference>
<protein>
    <submittedName>
        <fullName evidence="1">Uncharacterized protein</fullName>
    </submittedName>
</protein>
<name>A0A855IR46_9VIBR</name>
<gene>
    <name evidence="1" type="ORF">BCT50_07055</name>
</gene>
<proteinExistence type="predicted"/>